<dbReference type="Pfam" id="PF07176">
    <property type="entry name" value="DUF1400"/>
    <property type="match status" value="1"/>
</dbReference>
<name>A0A1Z4JK42_LEPBY</name>
<accession>A0A1Z4JK42</accession>
<dbReference type="AlphaFoldDB" id="A0A1Z4JK42"/>
<dbReference type="GO" id="GO:0016042">
    <property type="term" value="P:lipid catabolic process"/>
    <property type="evidence" value="ECO:0007669"/>
    <property type="project" value="UniProtKB-KW"/>
</dbReference>
<keyword evidence="3" id="KW-0443">Lipid metabolism</keyword>
<dbReference type="InterPro" id="IPR010802">
    <property type="entry name" value="DUF1400"/>
</dbReference>
<sequence>MQQSKVAKFFFSAIAGLISVLAMSSPARSAERIFLSYGILERSVSVSALEAYARQGVLDSDLYVYSQYVDATQLATLRKVLVAKADLSPVAVSQFLYTQQGEILLRRLGEVIQPESRDTGFFAIRAALILASADPEGLTLLNVFRRFPTRGIRIDLQRSLQIVDDFGDLIGRTKQATDVVAQLASQDSTPLPGNIPDLTARGAYGFRRDSWRLVDRTRGFVQALGRERVFPVDVYLPIARRQALPTSIPVIVISHGLGSDRGTFRYLAEHLASHGFAVAVPEHPGSNAKQLQALVDGIANEVTSPSEFVDRPLDIKYVLDELERRAKSDPQYSRLNVKQVGLLGQSFGGYTVMALAGAPINFAQLQQSCRPDEIDRTLNLSLLLQCRAAALPPINYNLSDPRVKAIVAINPITSSVFGQASVSQIKTPILMVGGNADTIAPALPEQIQPFTWLQTNERYLAVIEQGTHFSALGQGNDEGVPVPPEVIGANPAIARRYMNALSLAFFQTYINNQSSFRPYISATYARAISQDPLRLSLVQSLTLSQLGR</sequence>
<evidence type="ECO:0000256" key="1">
    <source>
        <dbReference type="ARBA" id="ARBA00022801"/>
    </source>
</evidence>
<dbReference type="Pfam" id="PF03403">
    <property type="entry name" value="PAF-AH_p_II"/>
    <property type="match status" value="1"/>
</dbReference>
<feature type="domain" description="DUF1400" evidence="5">
    <location>
        <begin position="29"/>
        <end position="155"/>
    </location>
</feature>
<evidence type="ECO:0000313" key="7">
    <source>
        <dbReference type="Proteomes" id="UP000217895"/>
    </source>
</evidence>
<dbReference type="PANTHER" id="PTHR10272">
    <property type="entry name" value="PLATELET-ACTIVATING FACTOR ACETYLHYDROLASE"/>
    <property type="match status" value="1"/>
</dbReference>
<keyword evidence="7" id="KW-1185">Reference proteome</keyword>
<dbReference type="PANTHER" id="PTHR10272:SF13">
    <property type="entry name" value="POLY(ETHYLENE TEREPHTHALATE) HYDROLASE"/>
    <property type="match status" value="1"/>
</dbReference>
<reference evidence="6 7" key="1">
    <citation type="submission" date="2017-06" db="EMBL/GenBank/DDBJ databases">
        <title>Genome sequencing of cyanobaciteial culture collection at National Institute for Environmental Studies (NIES).</title>
        <authorList>
            <person name="Hirose Y."/>
            <person name="Shimura Y."/>
            <person name="Fujisawa T."/>
            <person name="Nakamura Y."/>
            <person name="Kawachi M."/>
        </authorList>
    </citation>
    <scope>NUCLEOTIDE SEQUENCE [LARGE SCALE GENOMIC DNA]</scope>
    <source>
        <strain evidence="6 7">NIES-2135</strain>
    </source>
</reference>
<dbReference type="GO" id="GO:0003847">
    <property type="term" value="F:1-alkyl-2-acetylglycerophosphocholine esterase activity"/>
    <property type="evidence" value="ECO:0007669"/>
    <property type="project" value="TreeGrafter"/>
</dbReference>
<dbReference type="EMBL" id="AP018203">
    <property type="protein sequence ID" value="BAY57104.1"/>
    <property type="molecule type" value="Genomic_DNA"/>
</dbReference>
<keyword evidence="4" id="KW-0732">Signal</keyword>
<dbReference type="Gene3D" id="3.40.50.1820">
    <property type="entry name" value="alpha/beta hydrolase"/>
    <property type="match status" value="1"/>
</dbReference>
<evidence type="ECO:0000256" key="4">
    <source>
        <dbReference type="SAM" id="SignalP"/>
    </source>
</evidence>
<evidence type="ECO:0000259" key="5">
    <source>
        <dbReference type="Pfam" id="PF07176"/>
    </source>
</evidence>
<dbReference type="SUPFAM" id="SSF53474">
    <property type="entry name" value="alpha/beta-Hydrolases"/>
    <property type="match status" value="1"/>
</dbReference>
<evidence type="ECO:0000313" key="6">
    <source>
        <dbReference type="EMBL" id="BAY57104.1"/>
    </source>
</evidence>
<keyword evidence="2" id="KW-0442">Lipid degradation</keyword>
<gene>
    <name evidence="6" type="ORF">NIES2135_39680</name>
</gene>
<feature type="chain" id="PRO_5011114553" evidence="4">
    <location>
        <begin position="30"/>
        <end position="548"/>
    </location>
</feature>
<evidence type="ECO:0000256" key="3">
    <source>
        <dbReference type="ARBA" id="ARBA00023098"/>
    </source>
</evidence>
<evidence type="ECO:0000256" key="2">
    <source>
        <dbReference type="ARBA" id="ARBA00022963"/>
    </source>
</evidence>
<proteinExistence type="predicted"/>
<dbReference type="Proteomes" id="UP000217895">
    <property type="component" value="Chromosome"/>
</dbReference>
<protein>
    <submittedName>
        <fullName evidence="6">Putative dienelactone hydrolase</fullName>
    </submittedName>
</protein>
<dbReference type="InterPro" id="IPR029058">
    <property type="entry name" value="AB_hydrolase_fold"/>
</dbReference>
<organism evidence="6 7">
    <name type="scientific">Leptolyngbya boryana NIES-2135</name>
    <dbReference type="NCBI Taxonomy" id="1973484"/>
    <lineage>
        <taxon>Bacteria</taxon>
        <taxon>Bacillati</taxon>
        <taxon>Cyanobacteriota</taxon>
        <taxon>Cyanophyceae</taxon>
        <taxon>Leptolyngbyales</taxon>
        <taxon>Leptolyngbyaceae</taxon>
        <taxon>Leptolyngbya group</taxon>
        <taxon>Leptolyngbya</taxon>
    </lineage>
</organism>
<keyword evidence="1 6" id="KW-0378">Hydrolase</keyword>
<feature type="signal peptide" evidence="4">
    <location>
        <begin position="1"/>
        <end position="29"/>
    </location>
</feature>